<keyword evidence="1" id="KW-0143">Chaperone</keyword>
<name>A0A0X3P169_SCHSO</name>
<dbReference type="AlphaFoldDB" id="A0A0X3P169"/>
<evidence type="ECO:0000256" key="2">
    <source>
        <dbReference type="SAM" id="MobiDB-lite"/>
    </source>
</evidence>
<reference evidence="4" key="1">
    <citation type="submission" date="2016-01" db="EMBL/GenBank/DDBJ databases">
        <title>Reference transcriptome for the parasite Schistocephalus solidus: insights into the molecular evolution of parasitism.</title>
        <authorList>
            <person name="Hebert F.O."/>
            <person name="Grambauer S."/>
            <person name="Barber I."/>
            <person name="Landry C.R."/>
            <person name="Aubin-Horth N."/>
        </authorList>
    </citation>
    <scope>NUCLEOTIDE SEQUENCE</scope>
</reference>
<dbReference type="PROSITE" id="PS50076">
    <property type="entry name" value="DNAJ_2"/>
    <property type="match status" value="1"/>
</dbReference>
<dbReference type="PRINTS" id="PR00625">
    <property type="entry name" value="JDOMAIN"/>
</dbReference>
<dbReference type="SMART" id="SM00271">
    <property type="entry name" value="DnaJ"/>
    <property type="match status" value="1"/>
</dbReference>
<dbReference type="WBParaSite" id="SSLN_0001328901-mRNA-1">
    <property type="protein sequence ID" value="SSLN_0001328901-mRNA-1"/>
    <property type="gene ID" value="SSLN_0001328901"/>
</dbReference>
<dbReference type="PROSITE" id="PS00636">
    <property type="entry name" value="DNAJ_1"/>
    <property type="match status" value="1"/>
</dbReference>
<dbReference type="EMBL" id="GEEE01019668">
    <property type="protein sequence ID" value="JAP43557.1"/>
    <property type="molecule type" value="Transcribed_RNA"/>
</dbReference>
<dbReference type="PANTHER" id="PTHR45168">
    <property type="entry name" value="DNAJ HOMOLOG SUBFAMILY B MEMBER 2"/>
    <property type="match status" value="1"/>
</dbReference>
<proteinExistence type="predicted"/>
<evidence type="ECO:0000313" key="4">
    <source>
        <dbReference type="EMBL" id="JAP43557.1"/>
    </source>
</evidence>
<feature type="domain" description="J" evidence="3">
    <location>
        <begin position="4"/>
        <end position="70"/>
    </location>
</feature>
<gene>
    <name evidence="4" type="primary">DNJB2</name>
    <name evidence="5" type="ORF">SSLN_LOCUS12791</name>
    <name evidence="4" type="ORF">TR151045</name>
</gene>
<dbReference type="Gene3D" id="1.10.287.110">
    <property type="entry name" value="DnaJ domain"/>
    <property type="match status" value="1"/>
</dbReference>
<dbReference type="InterPro" id="IPR043183">
    <property type="entry name" value="DNJB2/6-like"/>
</dbReference>
<dbReference type="GO" id="GO:0030544">
    <property type="term" value="F:Hsp70 protein binding"/>
    <property type="evidence" value="ECO:0007669"/>
    <property type="project" value="InterPro"/>
</dbReference>
<evidence type="ECO:0000259" key="3">
    <source>
        <dbReference type="PROSITE" id="PS50076"/>
    </source>
</evidence>
<organism evidence="4">
    <name type="scientific">Schistocephalus solidus</name>
    <name type="common">Tapeworm</name>
    <dbReference type="NCBI Taxonomy" id="70667"/>
    <lineage>
        <taxon>Eukaryota</taxon>
        <taxon>Metazoa</taxon>
        <taxon>Spiralia</taxon>
        <taxon>Lophotrochozoa</taxon>
        <taxon>Platyhelminthes</taxon>
        <taxon>Cestoda</taxon>
        <taxon>Eucestoda</taxon>
        <taxon>Diphyllobothriidea</taxon>
        <taxon>Diphyllobothriidae</taxon>
        <taxon>Schistocephalus</taxon>
    </lineage>
</organism>
<dbReference type="Proteomes" id="UP000275846">
    <property type="component" value="Unassembled WGS sequence"/>
</dbReference>
<feature type="region of interest" description="Disordered" evidence="2">
    <location>
        <begin position="147"/>
        <end position="174"/>
    </location>
</feature>
<dbReference type="STRING" id="70667.A0A0X3P169"/>
<dbReference type="EMBL" id="UYSU01037549">
    <property type="protein sequence ID" value="VDL99176.1"/>
    <property type="molecule type" value="Genomic_DNA"/>
</dbReference>
<protein>
    <submittedName>
        <fullName evidence="4 7">DnaJ homolog subfamily B member 2</fullName>
    </submittedName>
</protein>
<dbReference type="InterPro" id="IPR036869">
    <property type="entry name" value="J_dom_sf"/>
</dbReference>
<evidence type="ECO:0000313" key="7">
    <source>
        <dbReference type="WBParaSite" id="SSLN_0001328901-mRNA-1"/>
    </source>
</evidence>
<sequence>MAPSLYEILGLPKTATEADIKKAYRRLALKWHPDKNPNSKEEAEKRFKEISAAYEILSDANKRKIYDQFGIEGLCKNGSSTNYTPRSSPSQRNVPPRSSFFGEDFFSSPTFGFAFRDPEELFREFFAEHINLMNSFMNAFPHSNVPRRTESCKPRSTGASSIHNLRRAQTKIEPSSANRTSIFGSFFTDPGHLSHEISFLSTPNISGFQQTNSLFTFGTGDRQTKGTFRSTSTKFRDGKCVTTRRVIQDGVETITVEENGIVTSKTVNGQQVALVNS</sequence>
<dbReference type="PANTHER" id="PTHR45168:SF3">
    <property type="entry name" value="DNAJ HEAT SHOCK PROTEIN FAMILY (HSP40) MEMBER B2"/>
    <property type="match status" value="1"/>
</dbReference>
<reference evidence="5 6" key="3">
    <citation type="submission" date="2018-11" db="EMBL/GenBank/DDBJ databases">
        <authorList>
            <consortium name="Pathogen Informatics"/>
        </authorList>
    </citation>
    <scope>NUCLEOTIDE SEQUENCE [LARGE SCALE GENOMIC DNA]</scope>
    <source>
        <strain evidence="5 6">NST_G2</strain>
    </source>
</reference>
<dbReference type="Pfam" id="PF00226">
    <property type="entry name" value="DnaJ"/>
    <property type="match status" value="1"/>
</dbReference>
<accession>A0A0X3P169</accession>
<dbReference type="OrthoDB" id="10250354at2759"/>
<keyword evidence="6" id="KW-1185">Reference proteome</keyword>
<reference evidence="7" key="2">
    <citation type="submission" date="2016-06" db="UniProtKB">
        <authorList>
            <consortium name="WormBaseParasite"/>
        </authorList>
    </citation>
    <scope>IDENTIFICATION</scope>
</reference>
<evidence type="ECO:0000256" key="1">
    <source>
        <dbReference type="ARBA" id="ARBA00023186"/>
    </source>
</evidence>
<dbReference type="GO" id="GO:0051082">
    <property type="term" value="F:unfolded protein binding"/>
    <property type="evidence" value="ECO:0007669"/>
    <property type="project" value="InterPro"/>
</dbReference>
<dbReference type="InterPro" id="IPR001623">
    <property type="entry name" value="DnaJ_domain"/>
</dbReference>
<dbReference type="CDD" id="cd06257">
    <property type="entry name" value="DnaJ"/>
    <property type="match status" value="1"/>
</dbReference>
<evidence type="ECO:0000313" key="6">
    <source>
        <dbReference type="Proteomes" id="UP000275846"/>
    </source>
</evidence>
<dbReference type="InterPro" id="IPR018253">
    <property type="entry name" value="DnaJ_domain_CS"/>
</dbReference>
<evidence type="ECO:0000313" key="5">
    <source>
        <dbReference type="EMBL" id="VDL99176.1"/>
    </source>
</evidence>
<dbReference type="SUPFAM" id="SSF46565">
    <property type="entry name" value="Chaperone J-domain"/>
    <property type="match status" value="1"/>
</dbReference>